<feature type="compositionally biased region" description="Low complexity" evidence="9">
    <location>
        <begin position="447"/>
        <end position="475"/>
    </location>
</feature>
<organism evidence="10 11">
    <name type="scientific">Cryptococcus deneoformans (strain JEC21 / ATCC MYA-565)</name>
    <name type="common">Cryptococcus neoformans var. neoformans serotype D</name>
    <dbReference type="NCBI Taxonomy" id="214684"/>
    <lineage>
        <taxon>Eukaryota</taxon>
        <taxon>Fungi</taxon>
        <taxon>Dikarya</taxon>
        <taxon>Basidiomycota</taxon>
        <taxon>Agaricomycotina</taxon>
        <taxon>Tremellomycetes</taxon>
        <taxon>Tremellales</taxon>
        <taxon>Cryptococcaceae</taxon>
        <taxon>Cryptococcus</taxon>
        <taxon>Cryptococcus neoformans species complex</taxon>
    </lineage>
</organism>
<dbReference type="PaxDb" id="214684-Q5KCV5"/>
<keyword evidence="5" id="KW-0678">Repressor</keyword>
<feature type="compositionally biased region" description="Low complexity" evidence="9">
    <location>
        <begin position="50"/>
        <end position="68"/>
    </location>
</feature>
<gene>
    <name evidence="10" type="ordered locus">CNH02360</name>
</gene>
<dbReference type="RefSeq" id="XP_572411.1">
    <property type="nucleotide sequence ID" value="XM_572411.2"/>
</dbReference>
<accession>Q5KCV5</accession>
<comment type="similarity">
    <text evidence="3">Belongs to the WHI5/NRM1 family.</text>
</comment>
<evidence type="ECO:0000256" key="8">
    <source>
        <dbReference type="ARBA" id="ARBA00023242"/>
    </source>
</evidence>
<evidence type="ECO:0000256" key="9">
    <source>
        <dbReference type="SAM" id="MobiDB-lite"/>
    </source>
</evidence>
<dbReference type="EMBL" id="AE017348">
    <property type="protein sequence ID" value="AAW45104.1"/>
    <property type="molecule type" value="Genomic_DNA"/>
</dbReference>
<dbReference type="AlphaFoldDB" id="Q5KCV5"/>
<dbReference type="HOGENOM" id="CLU_548613_0_0_1"/>
<feature type="compositionally biased region" description="Polar residues" evidence="9">
    <location>
        <begin position="144"/>
        <end position="158"/>
    </location>
</feature>
<proteinExistence type="inferred from homology"/>
<dbReference type="OrthoDB" id="2163387at2759"/>
<evidence type="ECO:0000313" key="11">
    <source>
        <dbReference type="Proteomes" id="UP000002149"/>
    </source>
</evidence>
<dbReference type="GO" id="GO:0005737">
    <property type="term" value="C:cytoplasm"/>
    <property type="evidence" value="ECO:0007669"/>
    <property type="project" value="UniProtKB-SubCell"/>
</dbReference>
<keyword evidence="4" id="KW-0963">Cytoplasm</keyword>
<protein>
    <submittedName>
        <fullName evidence="10">Uncharacterized protein</fullName>
    </submittedName>
</protein>
<dbReference type="KEGG" id="cne:CNH02360"/>
<dbReference type="PANTHER" id="PTHR40468:SF1">
    <property type="entry name" value="TOPOISOMERASE I DAMAGE AFFECTED PROTEIN 11"/>
    <property type="match status" value="1"/>
</dbReference>
<feature type="compositionally biased region" description="Basic and acidic residues" evidence="9">
    <location>
        <begin position="78"/>
        <end position="87"/>
    </location>
</feature>
<evidence type="ECO:0000256" key="3">
    <source>
        <dbReference type="ARBA" id="ARBA00006922"/>
    </source>
</evidence>
<evidence type="ECO:0000256" key="1">
    <source>
        <dbReference type="ARBA" id="ARBA00004123"/>
    </source>
</evidence>
<feature type="compositionally biased region" description="Polar residues" evidence="9">
    <location>
        <begin position="329"/>
        <end position="383"/>
    </location>
</feature>
<dbReference type="InParanoid" id="Q5KCV5"/>
<comment type="subcellular location">
    <subcellularLocation>
        <location evidence="2">Cytoplasm</location>
    </subcellularLocation>
    <subcellularLocation>
        <location evidence="1">Nucleus</location>
    </subcellularLocation>
</comment>
<dbReference type="Proteomes" id="UP000002149">
    <property type="component" value="Chromosome 8"/>
</dbReference>
<evidence type="ECO:0000313" key="10">
    <source>
        <dbReference type="EMBL" id="AAW45104.1"/>
    </source>
</evidence>
<feature type="compositionally biased region" description="Low complexity" evidence="9">
    <location>
        <begin position="1"/>
        <end position="13"/>
    </location>
</feature>
<evidence type="ECO:0000256" key="5">
    <source>
        <dbReference type="ARBA" id="ARBA00022491"/>
    </source>
</evidence>
<dbReference type="Pfam" id="PF08528">
    <property type="entry name" value="Whi5"/>
    <property type="match status" value="1"/>
</dbReference>
<dbReference type="PANTHER" id="PTHR40468">
    <property type="entry name" value="YALI0A15257P"/>
    <property type="match status" value="1"/>
</dbReference>
<evidence type="ECO:0000256" key="4">
    <source>
        <dbReference type="ARBA" id="ARBA00022490"/>
    </source>
</evidence>
<dbReference type="eggNOG" id="ENOG502RB7X">
    <property type="taxonomic scope" value="Eukaryota"/>
</dbReference>
<dbReference type="InterPro" id="IPR013734">
    <property type="entry name" value="TF_Nrm1/Whi5"/>
</dbReference>
<evidence type="ECO:0000256" key="6">
    <source>
        <dbReference type="ARBA" id="ARBA00023015"/>
    </source>
</evidence>
<dbReference type="VEuPathDB" id="FungiDB:CNH02360"/>
<feature type="compositionally biased region" description="Basic and acidic residues" evidence="9">
    <location>
        <begin position="484"/>
        <end position="497"/>
    </location>
</feature>
<evidence type="ECO:0000256" key="7">
    <source>
        <dbReference type="ARBA" id="ARBA00023163"/>
    </source>
</evidence>
<sequence>MLSSTPSSSQQESIRTPLAQSASLPPSFAMPGQSERPDSEEVKLRRSPDTTPSSPSVSASVSATASSPQSLPDTRGISMKEDGEEKDVDKLLKKVELEKKMHQLQQRLELASVKASNGWTDLSVKEIETKLPSTPFRSRKAHLSVNTRSPKGNNQVSASPAIPYEPPSPSRPWQLIDVLWQPLPPPSHGMYPTSPTSPMKRARTDDHPEAPRPNGGSHAYPVALSSPGGSRTAGLGHRRASSSLSGQTLDKRMMAAGPSSPLRYGFEHKERKKRSQSQSTHYRDRVPTEQTTSQDVDAAKALTFMLGGGSEDGGSMSRRSSSSLLPAAETSSLPLPDSFANSAPLSPTMSSRRLSQQTTPRPTVARTPNSHARSNLLRNSGVSNDDKRPEEDQDAAELMMFLAHSPSPLKSARKSVPAESADLPDKPSFGAAARVLFAEEDKVKPPLHSILGSSLPSSSHGKSHSRTSSYSHSNLALAPPITPDSKDADNSRVENEI</sequence>
<feature type="region of interest" description="Disordered" evidence="9">
    <location>
        <begin position="133"/>
        <end position="427"/>
    </location>
</feature>
<feature type="compositionally biased region" description="Low complexity" evidence="9">
    <location>
        <begin position="313"/>
        <end position="323"/>
    </location>
</feature>
<keyword evidence="8" id="KW-0539">Nucleus</keyword>
<feature type="compositionally biased region" description="Basic and acidic residues" evidence="9">
    <location>
        <begin position="35"/>
        <end position="48"/>
    </location>
</feature>
<feature type="region of interest" description="Disordered" evidence="9">
    <location>
        <begin position="442"/>
        <end position="497"/>
    </location>
</feature>
<keyword evidence="6" id="KW-0805">Transcription regulation</keyword>
<dbReference type="OMA" id="LMMFLAH"/>
<keyword evidence="7" id="KW-0804">Transcription</keyword>
<accession>Q55IU7</accession>
<feature type="region of interest" description="Disordered" evidence="9">
    <location>
        <begin position="1"/>
        <end position="87"/>
    </location>
</feature>
<dbReference type="GeneID" id="3259064"/>
<evidence type="ECO:0000256" key="2">
    <source>
        <dbReference type="ARBA" id="ARBA00004496"/>
    </source>
</evidence>
<reference evidence="10 11" key="1">
    <citation type="journal article" date="2005" name="Science">
        <title>The genome of the basidiomycetous yeast and human pathogen Cryptococcus neoformans.</title>
        <authorList>
            <person name="Loftus B.J."/>
            <person name="Fung E."/>
            <person name="Roncaglia P."/>
            <person name="Rowley D."/>
            <person name="Amedeo P."/>
            <person name="Bruno D."/>
            <person name="Vamathevan J."/>
            <person name="Miranda M."/>
            <person name="Anderson I.J."/>
            <person name="Fraser J.A."/>
            <person name="Allen J.E."/>
            <person name="Bosdet I.E."/>
            <person name="Brent M.R."/>
            <person name="Chiu R."/>
            <person name="Doering T.L."/>
            <person name="Donlin M.J."/>
            <person name="D'Souza C.A."/>
            <person name="Fox D.S."/>
            <person name="Grinberg V."/>
            <person name="Fu J."/>
            <person name="Fukushima M."/>
            <person name="Haas B.J."/>
            <person name="Huang J.C."/>
            <person name="Janbon G."/>
            <person name="Jones S.J."/>
            <person name="Koo H.L."/>
            <person name="Krzywinski M.I."/>
            <person name="Kwon-Chung J.K."/>
            <person name="Lengeler K.B."/>
            <person name="Maiti R."/>
            <person name="Marra M.A."/>
            <person name="Marra R.E."/>
            <person name="Mathewson C.A."/>
            <person name="Mitchell T.G."/>
            <person name="Pertea M."/>
            <person name="Riggs F.R."/>
            <person name="Salzberg S.L."/>
            <person name="Schein J.E."/>
            <person name="Shvartsbeyn A."/>
            <person name="Shin H."/>
            <person name="Shumway M."/>
            <person name="Specht C.A."/>
            <person name="Suh B.B."/>
            <person name="Tenney A."/>
            <person name="Utterback T.R."/>
            <person name="Wickes B.L."/>
            <person name="Wortman J.R."/>
            <person name="Wye N.H."/>
            <person name="Kronstad J.W."/>
            <person name="Lodge J.K."/>
            <person name="Heitman J."/>
            <person name="Davis R.W."/>
            <person name="Fraser C.M."/>
            <person name="Hyman R.W."/>
        </authorList>
    </citation>
    <scope>NUCLEOTIDE SEQUENCE [LARGE SCALE GENOMIC DNA]</scope>
    <source>
        <strain evidence="11">JEC21 / ATCC MYA-565</strain>
    </source>
</reference>
<name>Q5KCV5_CRYD1</name>
<dbReference type="GO" id="GO:0005634">
    <property type="term" value="C:nucleus"/>
    <property type="evidence" value="ECO:0007669"/>
    <property type="project" value="UniProtKB-SubCell"/>
</dbReference>
<keyword evidence="11" id="KW-1185">Reference proteome</keyword>